<dbReference type="EMBL" id="JACHJW010000001">
    <property type="protein sequence ID" value="MBB4961761.1"/>
    <property type="molecule type" value="Genomic_DNA"/>
</dbReference>
<dbReference type="InterPro" id="IPR004675">
    <property type="entry name" value="AhpD_core"/>
</dbReference>
<keyword evidence="2" id="KW-0575">Peroxidase</keyword>
<sequence length="178" mass="18963">MRRLQPLDPAEAPRKSGELLGDIISRHGSAGTMVRTMAHSPALLQGYLDLSKAMKRIKLPRSLSERISLALQEWIGCGTCLVAHTQGGRAAGLTDTDISLARQGTATDVREAALLSFGVRVLVEPASITDEEVAELRTHGWSDRVIAEVVGLVALNLLTGAFNLVSGNQPDATEPGDE</sequence>
<dbReference type="Pfam" id="PF02627">
    <property type="entry name" value="CMD"/>
    <property type="match status" value="1"/>
</dbReference>
<dbReference type="SUPFAM" id="SSF69118">
    <property type="entry name" value="AhpD-like"/>
    <property type="match status" value="1"/>
</dbReference>
<feature type="domain" description="Carboxymuconolactone decarboxylase-like" evidence="1">
    <location>
        <begin position="41"/>
        <end position="108"/>
    </location>
</feature>
<dbReference type="NCBIfam" id="TIGR00778">
    <property type="entry name" value="ahpD_dom"/>
    <property type="match status" value="1"/>
</dbReference>
<protein>
    <submittedName>
        <fullName evidence="2">AhpD family alkylhydroperoxidase</fullName>
    </submittedName>
</protein>
<dbReference type="PANTHER" id="PTHR35446">
    <property type="entry name" value="SI:CH211-175M2.5"/>
    <property type="match status" value="1"/>
</dbReference>
<dbReference type="RefSeq" id="WP_184537516.1">
    <property type="nucleotide sequence ID" value="NZ_JACHJW010000001.1"/>
</dbReference>
<dbReference type="PANTHER" id="PTHR35446:SF3">
    <property type="entry name" value="CMD DOMAIN-CONTAINING PROTEIN"/>
    <property type="match status" value="1"/>
</dbReference>
<comment type="caution">
    <text evidence="2">The sequence shown here is derived from an EMBL/GenBank/DDBJ whole genome shotgun (WGS) entry which is preliminary data.</text>
</comment>
<reference evidence="2 3" key="1">
    <citation type="submission" date="2020-08" db="EMBL/GenBank/DDBJ databases">
        <title>Sequencing the genomes of 1000 actinobacteria strains.</title>
        <authorList>
            <person name="Klenk H.-P."/>
        </authorList>
    </citation>
    <scope>NUCLEOTIDE SEQUENCE [LARGE SCALE GENOMIC DNA]</scope>
    <source>
        <strain evidence="2 3">DSM 45886</strain>
    </source>
</reference>
<dbReference type="AlphaFoldDB" id="A0A7W7SVK7"/>
<gene>
    <name evidence="2" type="ORF">FHR38_005494</name>
</gene>
<keyword evidence="3" id="KW-1185">Reference proteome</keyword>
<dbReference type="Gene3D" id="1.20.1290.10">
    <property type="entry name" value="AhpD-like"/>
    <property type="match status" value="1"/>
</dbReference>
<dbReference type="Proteomes" id="UP000578819">
    <property type="component" value="Unassembled WGS sequence"/>
</dbReference>
<dbReference type="InterPro" id="IPR003779">
    <property type="entry name" value="CMD-like"/>
</dbReference>
<evidence type="ECO:0000313" key="3">
    <source>
        <dbReference type="Proteomes" id="UP000578819"/>
    </source>
</evidence>
<accession>A0A7W7SVK7</accession>
<keyword evidence="2" id="KW-0560">Oxidoreductase</keyword>
<evidence type="ECO:0000313" key="2">
    <source>
        <dbReference type="EMBL" id="MBB4961761.1"/>
    </source>
</evidence>
<organism evidence="2 3">
    <name type="scientific">Micromonospora polyrhachis</name>
    <dbReference type="NCBI Taxonomy" id="1282883"/>
    <lineage>
        <taxon>Bacteria</taxon>
        <taxon>Bacillati</taxon>
        <taxon>Actinomycetota</taxon>
        <taxon>Actinomycetes</taxon>
        <taxon>Micromonosporales</taxon>
        <taxon>Micromonosporaceae</taxon>
        <taxon>Micromonospora</taxon>
    </lineage>
</organism>
<dbReference type="GO" id="GO:0051920">
    <property type="term" value="F:peroxiredoxin activity"/>
    <property type="evidence" value="ECO:0007669"/>
    <property type="project" value="InterPro"/>
</dbReference>
<proteinExistence type="predicted"/>
<evidence type="ECO:0000259" key="1">
    <source>
        <dbReference type="Pfam" id="PF02627"/>
    </source>
</evidence>
<dbReference type="InterPro" id="IPR029032">
    <property type="entry name" value="AhpD-like"/>
</dbReference>
<name>A0A7W7SVK7_9ACTN</name>